<evidence type="ECO:0000313" key="1">
    <source>
        <dbReference type="EMBL" id="MBM9505275.1"/>
    </source>
</evidence>
<sequence length="173" mass="20360">MAHDAKLVDIFIGSPSDVRERNFAREYMNEWNEENARRTQIRLQPVMWERQSTADSRARGQELINRKLLDPCDILLALIWARLGTPTSVALSGTIEEVTRFHSTGKRVSLYFCQRQINWDDKEKLDQANAVLDFQREMRDIDFGIIGYYTTKDSLERQLRRLFNEIADEYNGR</sequence>
<gene>
    <name evidence="1" type="ORF">ITX44_12105</name>
</gene>
<dbReference type="RefSeq" id="WP_205357118.1">
    <property type="nucleotide sequence ID" value="NZ_JADKYB010000005.1"/>
</dbReference>
<comment type="caution">
    <text evidence="1">The sequence shown here is derived from an EMBL/GenBank/DDBJ whole genome shotgun (WGS) entry which is preliminary data.</text>
</comment>
<accession>A0ABS2TPK5</accession>
<name>A0ABS2TPK5_9ACTN</name>
<keyword evidence="2" id="KW-1185">Reference proteome</keyword>
<dbReference type="Proteomes" id="UP000749040">
    <property type="component" value="Unassembled WGS sequence"/>
</dbReference>
<organism evidence="1 2">
    <name type="scientific">Actinacidiphila acididurans</name>
    <dbReference type="NCBI Taxonomy" id="2784346"/>
    <lineage>
        <taxon>Bacteria</taxon>
        <taxon>Bacillati</taxon>
        <taxon>Actinomycetota</taxon>
        <taxon>Actinomycetes</taxon>
        <taxon>Kitasatosporales</taxon>
        <taxon>Streptomycetaceae</taxon>
        <taxon>Actinacidiphila</taxon>
    </lineage>
</organism>
<reference evidence="1 2" key="1">
    <citation type="submission" date="2021-01" db="EMBL/GenBank/DDBJ databases">
        <title>Streptomyces acididurans sp. nov., isolated from a peat swamp forest soil.</title>
        <authorList>
            <person name="Chantavorakit T."/>
            <person name="Duangmal K."/>
        </authorList>
    </citation>
    <scope>NUCLEOTIDE SEQUENCE [LARGE SCALE GENOMIC DNA]</scope>
    <source>
        <strain evidence="1 2">KK5PA1</strain>
    </source>
</reference>
<evidence type="ECO:0008006" key="3">
    <source>
        <dbReference type="Google" id="ProtNLM"/>
    </source>
</evidence>
<evidence type="ECO:0000313" key="2">
    <source>
        <dbReference type="Proteomes" id="UP000749040"/>
    </source>
</evidence>
<protein>
    <recommendedName>
        <fullName evidence="3">Resolvase/invertase-type recombinase catalytic domain-containing protein</fullName>
    </recommendedName>
</protein>
<dbReference type="EMBL" id="JADKYB010000005">
    <property type="protein sequence ID" value="MBM9505275.1"/>
    <property type="molecule type" value="Genomic_DNA"/>
</dbReference>
<proteinExistence type="predicted"/>